<protein>
    <submittedName>
        <fullName evidence="2">Cytochrome P450</fullName>
    </submittedName>
</protein>
<dbReference type="WBParaSite" id="JU765_v2.g5495.t1">
    <property type="protein sequence ID" value="JU765_v2.g5495.t1"/>
    <property type="gene ID" value="JU765_v2.g5495"/>
</dbReference>
<organism evidence="1 2">
    <name type="scientific">Panagrolaimus sp. JU765</name>
    <dbReference type="NCBI Taxonomy" id="591449"/>
    <lineage>
        <taxon>Eukaryota</taxon>
        <taxon>Metazoa</taxon>
        <taxon>Ecdysozoa</taxon>
        <taxon>Nematoda</taxon>
        <taxon>Chromadorea</taxon>
        <taxon>Rhabditida</taxon>
        <taxon>Tylenchina</taxon>
        <taxon>Panagrolaimomorpha</taxon>
        <taxon>Panagrolaimoidea</taxon>
        <taxon>Panagrolaimidae</taxon>
        <taxon>Panagrolaimus</taxon>
    </lineage>
</organism>
<reference evidence="2" key="1">
    <citation type="submission" date="2022-11" db="UniProtKB">
        <authorList>
            <consortium name="WormBaseParasite"/>
        </authorList>
    </citation>
    <scope>IDENTIFICATION</scope>
</reference>
<sequence>MTNLLLIGLFHETLDDVVVGGHKIPKGTVIVPQISNVLFNEQIFPEPFKFDPERFLDSSGNLKKIDELMPFGLGKRQCLGESLARMELFLILSNLFRHFEVLPEKDAPPSMEKLWGIAMQPEPFKIRVEKRKL</sequence>
<name>A0AC34RBX2_9BILA</name>
<dbReference type="Proteomes" id="UP000887576">
    <property type="component" value="Unplaced"/>
</dbReference>
<proteinExistence type="predicted"/>
<accession>A0AC34RBX2</accession>
<evidence type="ECO:0000313" key="2">
    <source>
        <dbReference type="WBParaSite" id="JU765_v2.g5495.t1"/>
    </source>
</evidence>
<evidence type="ECO:0000313" key="1">
    <source>
        <dbReference type="Proteomes" id="UP000887576"/>
    </source>
</evidence>